<accession>A0ABP6UGZ7</accession>
<protein>
    <submittedName>
        <fullName evidence="2">Uncharacterized protein</fullName>
    </submittedName>
</protein>
<name>A0ABP6UGZ7_9ACTN</name>
<evidence type="ECO:0000313" key="3">
    <source>
        <dbReference type="Proteomes" id="UP001501455"/>
    </source>
</evidence>
<feature type="region of interest" description="Disordered" evidence="1">
    <location>
        <begin position="29"/>
        <end position="52"/>
    </location>
</feature>
<evidence type="ECO:0000313" key="2">
    <source>
        <dbReference type="EMBL" id="GAA3506018.1"/>
    </source>
</evidence>
<evidence type="ECO:0000256" key="1">
    <source>
        <dbReference type="SAM" id="MobiDB-lite"/>
    </source>
</evidence>
<dbReference type="EMBL" id="BAAAXF010000088">
    <property type="protein sequence ID" value="GAA3506018.1"/>
    <property type="molecule type" value="Genomic_DNA"/>
</dbReference>
<reference evidence="3" key="1">
    <citation type="journal article" date="2019" name="Int. J. Syst. Evol. Microbiol.">
        <title>The Global Catalogue of Microorganisms (GCM) 10K type strain sequencing project: providing services to taxonomists for standard genome sequencing and annotation.</title>
        <authorList>
            <consortium name="The Broad Institute Genomics Platform"/>
            <consortium name="The Broad Institute Genome Sequencing Center for Infectious Disease"/>
            <person name="Wu L."/>
            <person name="Ma J."/>
        </authorList>
    </citation>
    <scope>NUCLEOTIDE SEQUENCE [LARGE SCALE GENOMIC DNA]</scope>
    <source>
        <strain evidence="3">JCM 4816</strain>
    </source>
</reference>
<sequence length="75" mass="7683">MVGVGVGVRRGGLRPGVVVRAPAEAYAAPEGVGQTGRAGHNHQGEDGGTRRPRLGLVLSHAAQYTPRSGELYPGP</sequence>
<gene>
    <name evidence="2" type="ORF">GCM10019016_131330</name>
</gene>
<dbReference type="Proteomes" id="UP001501455">
    <property type="component" value="Unassembled WGS sequence"/>
</dbReference>
<organism evidence="2 3">
    <name type="scientific">Streptomyces prasinosporus</name>
    <dbReference type="NCBI Taxonomy" id="68256"/>
    <lineage>
        <taxon>Bacteria</taxon>
        <taxon>Bacillati</taxon>
        <taxon>Actinomycetota</taxon>
        <taxon>Actinomycetes</taxon>
        <taxon>Kitasatosporales</taxon>
        <taxon>Streptomycetaceae</taxon>
        <taxon>Streptomyces</taxon>
        <taxon>Streptomyces albogriseolus group</taxon>
    </lineage>
</organism>
<comment type="caution">
    <text evidence="2">The sequence shown here is derived from an EMBL/GenBank/DDBJ whole genome shotgun (WGS) entry which is preliminary data.</text>
</comment>
<keyword evidence="3" id="KW-1185">Reference proteome</keyword>
<proteinExistence type="predicted"/>